<proteinExistence type="inferred from homology"/>
<dbReference type="AlphaFoldDB" id="A0A9X2KN85"/>
<dbReference type="EMBL" id="JAMLDY010000001">
    <property type="protein sequence ID" value="MCP3733389.1"/>
    <property type="molecule type" value="Genomic_DNA"/>
</dbReference>
<dbReference type="SUPFAM" id="SSF100950">
    <property type="entry name" value="NagB/RpiA/CoA transferase-like"/>
    <property type="match status" value="1"/>
</dbReference>
<comment type="similarity">
    <text evidence="1 4">Belongs to the 5-formyltetrahydrofolate cyclo-ligase family.</text>
</comment>
<evidence type="ECO:0000313" key="5">
    <source>
        <dbReference type="EMBL" id="MCP3733389.1"/>
    </source>
</evidence>
<evidence type="ECO:0000256" key="3">
    <source>
        <dbReference type="ARBA" id="ARBA00022840"/>
    </source>
</evidence>
<reference evidence="5" key="1">
    <citation type="submission" date="2022-05" db="EMBL/GenBank/DDBJ databases">
        <title>Sphingomonas sp. strain RP10 Genome sequencing and assembly.</title>
        <authorList>
            <person name="Kim I."/>
        </authorList>
    </citation>
    <scope>NUCLEOTIDE SEQUENCE</scope>
    <source>
        <strain evidence="5">RP10</strain>
    </source>
</reference>
<dbReference type="NCBIfam" id="TIGR02727">
    <property type="entry name" value="MTHFS_bact"/>
    <property type="match status" value="1"/>
</dbReference>
<sequence>MNDKLALRARLRATRDGFVPAGAIRVPDAFAARLTPGLIVAAYIPIGSEADPAPFVTVARAARCRIALPHVTTRAAPIRFLAWDDETPLEHGPFGLRQPAADAPELAPAVILTPLLGFDAAGNRLGQGAGHYDRAFAAHPHAWRIGIAWSVQRVDRLIPDSWDVPLHAIATESDWIIA</sequence>
<keyword evidence="6" id="KW-1185">Reference proteome</keyword>
<dbReference type="InterPro" id="IPR002698">
    <property type="entry name" value="FTHF_cligase"/>
</dbReference>
<gene>
    <name evidence="5" type="ORF">M9979_00620</name>
</gene>
<dbReference type="Proteomes" id="UP001139486">
    <property type="component" value="Unassembled WGS sequence"/>
</dbReference>
<evidence type="ECO:0000256" key="1">
    <source>
        <dbReference type="ARBA" id="ARBA00010638"/>
    </source>
</evidence>
<dbReference type="GO" id="GO:0035999">
    <property type="term" value="P:tetrahydrofolate interconversion"/>
    <property type="evidence" value="ECO:0007669"/>
    <property type="project" value="TreeGrafter"/>
</dbReference>
<keyword evidence="3 4" id="KW-0067">ATP-binding</keyword>
<comment type="caution">
    <text evidence="5">The sequence shown here is derived from an EMBL/GenBank/DDBJ whole genome shotgun (WGS) entry which is preliminary data.</text>
</comment>
<evidence type="ECO:0000256" key="4">
    <source>
        <dbReference type="RuleBase" id="RU361279"/>
    </source>
</evidence>
<dbReference type="GO" id="GO:0030272">
    <property type="term" value="F:5-formyltetrahydrofolate cyclo-ligase activity"/>
    <property type="evidence" value="ECO:0007669"/>
    <property type="project" value="UniProtKB-EC"/>
</dbReference>
<dbReference type="InterPro" id="IPR037171">
    <property type="entry name" value="NagB/RpiA_transferase-like"/>
</dbReference>
<dbReference type="GO" id="GO:0009396">
    <property type="term" value="P:folic acid-containing compound biosynthetic process"/>
    <property type="evidence" value="ECO:0007669"/>
    <property type="project" value="TreeGrafter"/>
</dbReference>
<dbReference type="InterPro" id="IPR024185">
    <property type="entry name" value="FTHF_cligase-like_sf"/>
</dbReference>
<keyword evidence="5" id="KW-0436">Ligase</keyword>
<protein>
    <recommendedName>
        <fullName evidence="4">5-formyltetrahydrofolate cyclo-ligase</fullName>
        <ecNumber evidence="4">6.3.3.2</ecNumber>
    </recommendedName>
</protein>
<dbReference type="GO" id="GO:0046872">
    <property type="term" value="F:metal ion binding"/>
    <property type="evidence" value="ECO:0007669"/>
    <property type="project" value="UniProtKB-KW"/>
</dbReference>
<dbReference type="Pfam" id="PF01812">
    <property type="entry name" value="5-FTHF_cyc-lig"/>
    <property type="match status" value="1"/>
</dbReference>
<dbReference type="PANTHER" id="PTHR23407">
    <property type="entry name" value="ATPASE INHIBITOR/5-FORMYLTETRAHYDROFOLATE CYCLO-LIGASE"/>
    <property type="match status" value="1"/>
</dbReference>
<accession>A0A9X2KN85</accession>
<dbReference type="RefSeq" id="WP_254287386.1">
    <property type="nucleotide sequence ID" value="NZ_JAMLDY010000001.1"/>
</dbReference>
<dbReference type="Gene3D" id="3.40.50.10420">
    <property type="entry name" value="NagB/RpiA/CoA transferase-like"/>
    <property type="match status" value="1"/>
</dbReference>
<dbReference type="PANTHER" id="PTHR23407:SF1">
    <property type="entry name" value="5-FORMYLTETRAHYDROFOLATE CYCLO-LIGASE"/>
    <property type="match status" value="1"/>
</dbReference>
<dbReference type="EC" id="6.3.3.2" evidence="4"/>
<name>A0A9X2KN85_9SPHN</name>
<keyword evidence="2 4" id="KW-0547">Nucleotide-binding</keyword>
<dbReference type="GO" id="GO:0005524">
    <property type="term" value="F:ATP binding"/>
    <property type="evidence" value="ECO:0007669"/>
    <property type="project" value="UniProtKB-KW"/>
</dbReference>
<comment type="catalytic activity">
    <reaction evidence="4">
        <text>(6S)-5-formyl-5,6,7,8-tetrahydrofolate + ATP = (6R)-5,10-methenyltetrahydrofolate + ADP + phosphate</text>
        <dbReference type="Rhea" id="RHEA:10488"/>
        <dbReference type="ChEBI" id="CHEBI:30616"/>
        <dbReference type="ChEBI" id="CHEBI:43474"/>
        <dbReference type="ChEBI" id="CHEBI:57455"/>
        <dbReference type="ChEBI" id="CHEBI:57457"/>
        <dbReference type="ChEBI" id="CHEBI:456216"/>
        <dbReference type="EC" id="6.3.3.2"/>
    </reaction>
</comment>
<organism evidence="5 6">
    <name type="scientific">Sphingomonas liriopis</name>
    <dbReference type="NCBI Taxonomy" id="2949094"/>
    <lineage>
        <taxon>Bacteria</taxon>
        <taxon>Pseudomonadati</taxon>
        <taxon>Pseudomonadota</taxon>
        <taxon>Alphaproteobacteria</taxon>
        <taxon>Sphingomonadales</taxon>
        <taxon>Sphingomonadaceae</taxon>
        <taxon>Sphingomonas</taxon>
    </lineage>
</organism>
<keyword evidence="4" id="KW-0460">Magnesium</keyword>
<evidence type="ECO:0000256" key="2">
    <source>
        <dbReference type="ARBA" id="ARBA00022741"/>
    </source>
</evidence>
<keyword evidence="4" id="KW-0479">Metal-binding</keyword>
<comment type="cofactor">
    <cofactor evidence="4">
        <name>Mg(2+)</name>
        <dbReference type="ChEBI" id="CHEBI:18420"/>
    </cofactor>
</comment>
<evidence type="ECO:0000313" key="6">
    <source>
        <dbReference type="Proteomes" id="UP001139486"/>
    </source>
</evidence>